<sequence length="61" mass="6746">MLLEQPTAQQVGITVQPRPPRDRQRTSERGAVRSLMASLPDETETDEGSTGFIGHLSRLVQ</sequence>
<feature type="region of interest" description="Disordered" evidence="1">
    <location>
        <begin position="1"/>
        <end position="61"/>
    </location>
</feature>
<dbReference type="Proteomes" id="UP000821853">
    <property type="component" value="Chromosome 1"/>
</dbReference>
<evidence type="ECO:0000313" key="3">
    <source>
        <dbReference type="Proteomes" id="UP000821853"/>
    </source>
</evidence>
<dbReference type="AlphaFoldDB" id="A0A9J6FAK4"/>
<name>A0A9J6FAK4_HAELO</name>
<proteinExistence type="predicted"/>
<comment type="caution">
    <text evidence="2">The sequence shown here is derived from an EMBL/GenBank/DDBJ whole genome shotgun (WGS) entry which is preliminary data.</text>
</comment>
<feature type="compositionally biased region" description="Basic and acidic residues" evidence="1">
    <location>
        <begin position="19"/>
        <end position="31"/>
    </location>
</feature>
<feature type="compositionally biased region" description="Polar residues" evidence="1">
    <location>
        <begin position="1"/>
        <end position="13"/>
    </location>
</feature>
<keyword evidence="3" id="KW-1185">Reference proteome</keyword>
<organism evidence="2 3">
    <name type="scientific">Haemaphysalis longicornis</name>
    <name type="common">Bush tick</name>
    <dbReference type="NCBI Taxonomy" id="44386"/>
    <lineage>
        <taxon>Eukaryota</taxon>
        <taxon>Metazoa</taxon>
        <taxon>Ecdysozoa</taxon>
        <taxon>Arthropoda</taxon>
        <taxon>Chelicerata</taxon>
        <taxon>Arachnida</taxon>
        <taxon>Acari</taxon>
        <taxon>Parasitiformes</taxon>
        <taxon>Ixodida</taxon>
        <taxon>Ixodoidea</taxon>
        <taxon>Ixodidae</taxon>
        <taxon>Haemaphysalinae</taxon>
        <taxon>Haemaphysalis</taxon>
    </lineage>
</organism>
<protein>
    <submittedName>
        <fullName evidence="2">Uncharacterized protein</fullName>
    </submittedName>
</protein>
<evidence type="ECO:0000313" key="2">
    <source>
        <dbReference type="EMBL" id="KAH9359819.1"/>
    </source>
</evidence>
<dbReference type="EMBL" id="JABSTR010000001">
    <property type="protein sequence ID" value="KAH9359819.1"/>
    <property type="molecule type" value="Genomic_DNA"/>
</dbReference>
<gene>
    <name evidence="2" type="ORF">HPB48_015832</name>
</gene>
<dbReference type="VEuPathDB" id="VectorBase:HLOH_049014"/>
<accession>A0A9J6FAK4</accession>
<evidence type="ECO:0000256" key="1">
    <source>
        <dbReference type="SAM" id="MobiDB-lite"/>
    </source>
</evidence>
<reference evidence="2 3" key="1">
    <citation type="journal article" date="2020" name="Cell">
        <title>Large-Scale Comparative Analyses of Tick Genomes Elucidate Their Genetic Diversity and Vector Capacities.</title>
        <authorList>
            <consortium name="Tick Genome and Microbiome Consortium (TIGMIC)"/>
            <person name="Jia N."/>
            <person name="Wang J."/>
            <person name="Shi W."/>
            <person name="Du L."/>
            <person name="Sun Y."/>
            <person name="Zhan W."/>
            <person name="Jiang J.F."/>
            <person name="Wang Q."/>
            <person name="Zhang B."/>
            <person name="Ji P."/>
            <person name="Bell-Sakyi L."/>
            <person name="Cui X.M."/>
            <person name="Yuan T.T."/>
            <person name="Jiang B.G."/>
            <person name="Yang W.F."/>
            <person name="Lam T.T."/>
            <person name="Chang Q.C."/>
            <person name="Ding S.J."/>
            <person name="Wang X.J."/>
            <person name="Zhu J.G."/>
            <person name="Ruan X.D."/>
            <person name="Zhao L."/>
            <person name="Wei J.T."/>
            <person name="Ye R.Z."/>
            <person name="Que T.C."/>
            <person name="Du C.H."/>
            <person name="Zhou Y.H."/>
            <person name="Cheng J.X."/>
            <person name="Dai P.F."/>
            <person name="Guo W.B."/>
            <person name="Han X.H."/>
            <person name="Huang E.J."/>
            <person name="Li L.F."/>
            <person name="Wei W."/>
            <person name="Gao Y.C."/>
            <person name="Liu J.Z."/>
            <person name="Shao H.Z."/>
            <person name="Wang X."/>
            <person name="Wang C.C."/>
            <person name="Yang T.C."/>
            <person name="Huo Q.B."/>
            <person name="Li W."/>
            <person name="Chen H.Y."/>
            <person name="Chen S.E."/>
            <person name="Zhou L.G."/>
            <person name="Ni X.B."/>
            <person name="Tian J.H."/>
            <person name="Sheng Y."/>
            <person name="Liu T."/>
            <person name="Pan Y.S."/>
            <person name="Xia L.Y."/>
            <person name="Li J."/>
            <person name="Zhao F."/>
            <person name="Cao W.C."/>
        </authorList>
    </citation>
    <scope>NUCLEOTIDE SEQUENCE [LARGE SCALE GENOMIC DNA]</scope>
    <source>
        <strain evidence="2">HaeL-2018</strain>
    </source>
</reference>